<proteinExistence type="predicted"/>
<dbReference type="AlphaFoldDB" id="A0A9P7FNY9"/>
<protein>
    <submittedName>
        <fullName evidence="2">Uncharacterized protein</fullName>
    </submittedName>
</protein>
<keyword evidence="3" id="KW-1185">Reference proteome</keyword>
<evidence type="ECO:0000313" key="2">
    <source>
        <dbReference type="EMBL" id="KAG5635574.1"/>
    </source>
</evidence>
<name>A0A9P7FNY9_9AGAR</name>
<accession>A0A9P7FNY9</accession>
<organism evidence="2 3">
    <name type="scientific">Sphagnurus paluster</name>
    <dbReference type="NCBI Taxonomy" id="117069"/>
    <lineage>
        <taxon>Eukaryota</taxon>
        <taxon>Fungi</taxon>
        <taxon>Dikarya</taxon>
        <taxon>Basidiomycota</taxon>
        <taxon>Agaricomycotina</taxon>
        <taxon>Agaricomycetes</taxon>
        <taxon>Agaricomycetidae</taxon>
        <taxon>Agaricales</taxon>
        <taxon>Tricholomatineae</taxon>
        <taxon>Lyophyllaceae</taxon>
        <taxon>Sphagnurus</taxon>
    </lineage>
</organism>
<reference evidence="2" key="1">
    <citation type="submission" date="2021-02" db="EMBL/GenBank/DDBJ databases">
        <authorList>
            <person name="Nieuwenhuis M."/>
            <person name="Van De Peppel L.J.J."/>
        </authorList>
    </citation>
    <scope>NUCLEOTIDE SEQUENCE</scope>
    <source>
        <strain evidence="2">D49</strain>
    </source>
</reference>
<gene>
    <name evidence="2" type="ORF">H0H81_010759</name>
</gene>
<dbReference type="Proteomes" id="UP000717328">
    <property type="component" value="Unassembled WGS sequence"/>
</dbReference>
<sequence>MVRELKETDPLFKHLGHLLGLNLVIGTNFETAAFGWKHNWKRLVTALLSFEGLVINGVHITNALTAEWFELIEGHDWTDMNIWTLFNHNDKQDVPRAITLLSLITDLRDLDHDDYNPSQLHTFHALQLLGEMYRLYRNSFIPSQLFGDLQCMFKDAIFAIARMKELNPMHKVFFCLLGDDVLEVLFGRVRMIGGHDSNADIDQLRHRLASAIQLDKIFSRHPELERKPRRLNTDRTRSADHFSPCHWTDDLTAESCDLTACWKKGVEEATICLQRAGHDVNFDELLCTKGIDLMRPHGDTDPKSYPGVDTKDVDRSLDPDVLVHDESDSESSKPLSTADGICSFDGQAALDQERREAQTKPHSVWMPLSSNASSTPKLTHKKTILCHNMNPHFNIDQAASRAHLIRVQAYSTRRPDWDLSISNITNKSGGNVFCVGHLFAALITMNDSNVSLAIINCTLIRTPTGSVFSVPLDKIILPNSKFDLSGQVLALVPDFVDGELVWNWQAKFIEFESGQTRGKNSSSVTHLRNLKVTVNGSATRPLQFKELALIPHGELSPVVQYLLGSRQNTWRFTEEQLSKLQTELCERASLDDDVRQEIPLCNQVRHGSFPYLAQLPNNTGFIQHVVKSISIPPHLDHVECVPRTNEMRRTPRQSHLSIPVVFAEGK</sequence>
<evidence type="ECO:0000313" key="3">
    <source>
        <dbReference type="Proteomes" id="UP000717328"/>
    </source>
</evidence>
<dbReference type="EMBL" id="JABCKI010006062">
    <property type="protein sequence ID" value="KAG5635574.1"/>
    <property type="molecule type" value="Genomic_DNA"/>
</dbReference>
<evidence type="ECO:0000256" key="1">
    <source>
        <dbReference type="SAM" id="MobiDB-lite"/>
    </source>
</evidence>
<reference evidence="2" key="2">
    <citation type="submission" date="2021-10" db="EMBL/GenBank/DDBJ databases">
        <title>Phylogenomics reveals ancestral predisposition of the termite-cultivated fungus Termitomyces towards a domesticated lifestyle.</title>
        <authorList>
            <person name="Auxier B."/>
            <person name="Grum-Grzhimaylo A."/>
            <person name="Cardenas M.E."/>
            <person name="Lodge J.D."/>
            <person name="Laessoe T."/>
            <person name="Pedersen O."/>
            <person name="Smith M.E."/>
            <person name="Kuyper T.W."/>
            <person name="Franco-Molano E.A."/>
            <person name="Baroni T.J."/>
            <person name="Aanen D.K."/>
        </authorList>
    </citation>
    <scope>NUCLEOTIDE SEQUENCE</scope>
    <source>
        <strain evidence="2">D49</strain>
    </source>
</reference>
<dbReference type="OrthoDB" id="2691851at2759"/>
<comment type="caution">
    <text evidence="2">The sequence shown here is derived from an EMBL/GenBank/DDBJ whole genome shotgun (WGS) entry which is preliminary data.</text>
</comment>
<feature type="region of interest" description="Disordered" evidence="1">
    <location>
        <begin position="296"/>
        <end position="315"/>
    </location>
</feature>